<feature type="compositionally biased region" description="Low complexity" evidence="11">
    <location>
        <begin position="94"/>
        <end position="133"/>
    </location>
</feature>
<dbReference type="Proteomes" id="UP000054516">
    <property type="component" value="Unassembled WGS sequence"/>
</dbReference>
<keyword evidence="4 10" id="KW-0809">Transit peptide</keyword>
<dbReference type="EMBL" id="DF977453">
    <property type="protein sequence ID" value="GAP84887.1"/>
    <property type="molecule type" value="Genomic_DNA"/>
</dbReference>
<keyword evidence="7 10" id="KW-0496">Mitochondrion</keyword>
<evidence type="ECO:0000256" key="2">
    <source>
        <dbReference type="ARBA" id="ARBA00022692"/>
    </source>
</evidence>
<evidence type="ECO:0000313" key="13">
    <source>
        <dbReference type="Proteomes" id="UP000054516"/>
    </source>
</evidence>
<comment type="similarity">
    <text evidence="1 10">Belongs to the SHE9 family.</text>
</comment>
<dbReference type="InterPro" id="IPR008839">
    <property type="entry name" value="MDM33_fungi"/>
</dbReference>
<evidence type="ECO:0000256" key="10">
    <source>
        <dbReference type="RuleBase" id="RU364128"/>
    </source>
</evidence>
<gene>
    <name evidence="12" type="ORF">SAMD00023353_0802100</name>
</gene>
<keyword evidence="13" id="KW-1185">Reference proteome</keyword>
<dbReference type="Pfam" id="PF05546">
    <property type="entry name" value="She9_MDM33"/>
    <property type="match status" value="1"/>
</dbReference>
<comment type="subcellular location">
    <subcellularLocation>
        <location evidence="10">Mitochondrion inner membrane</location>
        <topology evidence="10">Multi-pass membrane protein</topology>
    </subcellularLocation>
</comment>
<name>A0A1W2TB77_ROSNE</name>
<dbReference type="OMA" id="ERYMALI"/>
<feature type="transmembrane region" description="Helical" evidence="10">
    <location>
        <begin position="328"/>
        <end position="348"/>
    </location>
</feature>
<keyword evidence="5 10" id="KW-1133">Transmembrane helix</keyword>
<keyword evidence="2 10" id="KW-0812">Transmembrane</keyword>
<evidence type="ECO:0000256" key="1">
    <source>
        <dbReference type="ARBA" id="ARBA00007472"/>
    </source>
</evidence>
<feature type="compositionally biased region" description="Basic and acidic residues" evidence="11">
    <location>
        <begin position="78"/>
        <end position="89"/>
    </location>
</feature>
<evidence type="ECO:0000256" key="9">
    <source>
        <dbReference type="ARBA" id="ARBA00024807"/>
    </source>
</evidence>
<dbReference type="PANTHER" id="PTHR31961:SF3">
    <property type="entry name" value="SENSITIVE TO HIGH EXPRESSION PROTEIN 9, MITOCHONDRIAL"/>
    <property type="match status" value="1"/>
</dbReference>
<sequence length="520" mass="56731">MSTPRAIRHLFGVGSRLIVDQFIPRPAGLAGAAPKKLFSSASPPASRRPSPISICWSCRHDCAPRRQRMRFSSSAPKPPHDGGKGEYESRTSTSSPSPSSSSSSSSSSFPSSFPSSFSAPPHPSAASNTTNTADAYRQEASKGPSKTENNKDGPPPRPPISPPDPDLPSAQNSRRSALNKSLSAFMDRAQTTLFSASQRINDLTGYSSIESLKAQISTLESRLDAAQSHLTVSRAAYKSAVSGRAAIQREVTTLLARQKTWTPLDFERFTTLYRQDYELEASVGERAVELEQAERDTERLGRELSAAILARYHEEQIWSDKIRRMSTWGTWGLMGVNILLFLVLQFGAEPWRRQRLVRGFEQKVREALADERATREESKRIAAEAAAVEAAAAAAAAEAAAAAAVARNISIMNDQARVARGEGGGELGIMAAPDVALPESDIISPRSSSPRKRSPIYNLPWTAWREALGDLDYWRSTYEDLISDRKVALRMRDVSLIAVEGAITGAILAWTVAAFLFRRA</sequence>
<organism evidence="12">
    <name type="scientific">Rosellinia necatrix</name>
    <name type="common">White root-rot fungus</name>
    <dbReference type="NCBI Taxonomy" id="77044"/>
    <lineage>
        <taxon>Eukaryota</taxon>
        <taxon>Fungi</taxon>
        <taxon>Dikarya</taxon>
        <taxon>Ascomycota</taxon>
        <taxon>Pezizomycotina</taxon>
        <taxon>Sordariomycetes</taxon>
        <taxon>Xylariomycetidae</taxon>
        <taxon>Xylariales</taxon>
        <taxon>Xylariaceae</taxon>
        <taxon>Rosellinia</taxon>
    </lineage>
</organism>
<keyword evidence="3 10" id="KW-0999">Mitochondrion inner membrane</keyword>
<evidence type="ECO:0000256" key="8">
    <source>
        <dbReference type="ARBA" id="ARBA00023136"/>
    </source>
</evidence>
<evidence type="ECO:0000256" key="5">
    <source>
        <dbReference type="ARBA" id="ARBA00022989"/>
    </source>
</evidence>
<evidence type="ECO:0000313" key="12">
    <source>
        <dbReference type="EMBL" id="GAP84887.1"/>
    </source>
</evidence>
<dbReference type="AlphaFoldDB" id="A0A1W2TB77"/>
<proteinExistence type="inferred from homology"/>
<reference evidence="12" key="1">
    <citation type="submission" date="2016-03" db="EMBL/GenBank/DDBJ databases">
        <title>Draft genome sequence of Rosellinia necatrix.</title>
        <authorList>
            <person name="Kanematsu S."/>
        </authorList>
    </citation>
    <scope>NUCLEOTIDE SEQUENCE [LARGE SCALE GENOMIC DNA]</scope>
    <source>
        <strain evidence="12">W97</strain>
    </source>
</reference>
<evidence type="ECO:0000256" key="4">
    <source>
        <dbReference type="ARBA" id="ARBA00022946"/>
    </source>
</evidence>
<evidence type="ECO:0000256" key="11">
    <source>
        <dbReference type="SAM" id="MobiDB-lite"/>
    </source>
</evidence>
<feature type="region of interest" description="Disordered" evidence="11">
    <location>
        <begin position="35"/>
        <end position="176"/>
    </location>
</feature>
<evidence type="ECO:0000256" key="3">
    <source>
        <dbReference type="ARBA" id="ARBA00022792"/>
    </source>
</evidence>
<comment type="function">
    <text evidence="9">Required for the maintenance of the structure of the mitochondrial inner membrane. Involved in mitochondrial morphology. Causes growth arrest when highly overexpressed.</text>
</comment>
<keyword evidence="6" id="KW-0175">Coiled coil</keyword>
<feature type="compositionally biased region" description="Low complexity" evidence="11">
    <location>
        <begin position="39"/>
        <end position="54"/>
    </location>
</feature>
<protein>
    <recommendedName>
        <fullName evidence="10">Sensitive to high expression protein 9, mitochondrial</fullName>
    </recommendedName>
</protein>
<keyword evidence="8 10" id="KW-0472">Membrane</keyword>
<dbReference type="OrthoDB" id="5595506at2759"/>
<dbReference type="GO" id="GO:0007007">
    <property type="term" value="P:inner mitochondrial membrane organization"/>
    <property type="evidence" value="ECO:0007669"/>
    <property type="project" value="TreeGrafter"/>
</dbReference>
<feature type="compositionally biased region" description="Pro residues" evidence="11">
    <location>
        <begin position="153"/>
        <end position="166"/>
    </location>
</feature>
<evidence type="ECO:0000256" key="6">
    <source>
        <dbReference type="ARBA" id="ARBA00023054"/>
    </source>
</evidence>
<dbReference type="PANTHER" id="PTHR31961">
    <property type="entry name" value="SENSITIVE TO HIGH EXPRESSION PROTEIN 9, MITOCHONDRIAL"/>
    <property type="match status" value="1"/>
</dbReference>
<accession>A0A1W2TB77</accession>
<feature type="transmembrane region" description="Helical" evidence="10">
    <location>
        <begin position="494"/>
        <end position="517"/>
    </location>
</feature>
<dbReference type="GO" id="GO:0005743">
    <property type="term" value="C:mitochondrial inner membrane"/>
    <property type="evidence" value="ECO:0007669"/>
    <property type="project" value="UniProtKB-SubCell"/>
</dbReference>
<comment type="subunit">
    <text evidence="10">Homooligomer.</text>
</comment>
<evidence type="ECO:0000256" key="7">
    <source>
        <dbReference type="ARBA" id="ARBA00023128"/>
    </source>
</evidence>